<evidence type="ECO:0000313" key="1">
    <source>
        <dbReference type="EMBL" id="CAF1462051.1"/>
    </source>
</evidence>
<organism evidence="1 3">
    <name type="scientific">Didymodactylos carnosus</name>
    <dbReference type="NCBI Taxonomy" id="1234261"/>
    <lineage>
        <taxon>Eukaryota</taxon>
        <taxon>Metazoa</taxon>
        <taxon>Spiralia</taxon>
        <taxon>Gnathifera</taxon>
        <taxon>Rotifera</taxon>
        <taxon>Eurotatoria</taxon>
        <taxon>Bdelloidea</taxon>
        <taxon>Philodinida</taxon>
        <taxon>Philodinidae</taxon>
        <taxon>Didymodactylos</taxon>
    </lineage>
</organism>
<dbReference type="Proteomes" id="UP000681722">
    <property type="component" value="Unassembled WGS sequence"/>
</dbReference>
<keyword evidence="3" id="KW-1185">Reference proteome</keyword>
<dbReference type="OrthoDB" id="5960234at2759"/>
<evidence type="ECO:0000313" key="2">
    <source>
        <dbReference type="EMBL" id="CAF4332121.1"/>
    </source>
</evidence>
<dbReference type="EMBL" id="CAJOBC010085513">
    <property type="protein sequence ID" value="CAF4332121.1"/>
    <property type="molecule type" value="Genomic_DNA"/>
</dbReference>
<evidence type="ECO:0000313" key="3">
    <source>
        <dbReference type="Proteomes" id="UP000663829"/>
    </source>
</evidence>
<reference evidence="1" key="1">
    <citation type="submission" date="2021-02" db="EMBL/GenBank/DDBJ databases">
        <authorList>
            <person name="Nowell W R."/>
        </authorList>
    </citation>
    <scope>NUCLEOTIDE SEQUENCE</scope>
</reference>
<protein>
    <submittedName>
        <fullName evidence="1">Uncharacterized protein</fullName>
    </submittedName>
</protein>
<accession>A0A815QH70</accession>
<gene>
    <name evidence="1" type="ORF">GPM918_LOCUS35122</name>
    <name evidence="2" type="ORF">SRO942_LOCUS35839</name>
</gene>
<dbReference type="Proteomes" id="UP000663829">
    <property type="component" value="Unassembled WGS sequence"/>
</dbReference>
<sequence>MFVSVLQTDQTTQNEVRNILDDNDGDIVLNAAKIVDTMYENMATKFQEKLDIISIKLNDQQQLMEKLQVRVEDQEWYSRTFCLQLMGFPEEKNEDTTSKLADFIFNTLGVEMSVEDTENSHRVGQYQNSKTRAFIARFFSRPFRSSILRSLYILRQVNSSIFVYEDIAKFTYELWKKERANLEGDKKKNIIVYNGRLFHRQLNDTFAIVK</sequence>
<proteinExistence type="predicted"/>
<dbReference type="AlphaFoldDB" id="A0A815QH70"/>
<name>A0A815QH70_9BILA</name>
<comment type="caution">
    <text evidence="1">The sequence shown here is derived from an EMBL/GenBank/DDBJ whole genome shotgun (WGS) entry which is preliminary data.</text>
</comment>
<dbReference type="EMBL" id="CAJNOQ010020053">
    <property type="protein sequence ID" value="CAF1462051.1"/>
    <property type="molecule type" value="Genomic_DNA"/>
</dbReference>